<evidence type="ECO:0000256" key="1">
    <source>
        <dbReference type="ARBA" id="ARBA00004651"/>
    </source>
</evidence>
<evidence type="ECO:0000313" key="9">
    <source>
        <dbReference type="Proteomes" id="UP000199649"/>
    </source>
</evidence>
<dbReference type="PANTHER" id="PTHR35007">
    <property type="entry name" value="INTEGRAL MEMBRANE PROTEIN-RELATED"/>
    <property type="match status" value="1"/>
</dbReference>
<dbReference type="STRING" id="684552.SAMN04489719_2298"/>
<dbReference type="Pfam" id="PF00482">
    <property type="entry name" value="T2SSF"/>
    <property type="match status" value="1"/>
</dbReference>
<feature type="transmembrane region" description="Helical" evidence="6">
    <location>
        <begin position="203"/>
        <end position="224"/>
    </location>
</feature>
<keyword evidence="2" id="KW-1003">Cell membrane</keyword>
<keyword evidence="3 6" id="KW-0812">Transmembrane</keyword>
<feature type="transmembrane region" description="Helical" evidence="6">
    <location>
        <begin position="39"/>
        <end position="58"/>
    </location>
</feature>
<feature type="transmembrane region" description="Helical" evidence="6">
    <location>
        <begin position="64"/>
        <end position="83"/>
    </location>
</feature>
<dbReference type="EMBL" id="LT629734">
    <property type="protein sequence ID" value="SDS42842.1"/>
    <property type="molecule type" value="Genomic_DNA"/>
</dbReference>
<comment type="subcellular location">
    <subcellularLocation>
        <location evidence="1">Cell membrane</location>
        <topology evidence="1">Multi-pass membrane protein</topology>
    </subcellularLocation>
</comment>
<dbReference type="InterPro" id="IPR042094">
    <property type="entry name" value="T2SS_GspF_sf"/>
</dbReference>
<evidence type="ECO:0000256" key="4">
    <source>
        <dbReference type="ARBA" id="ARBA00022989"/>
    </source>
</evidence>
<sequence length="264" mass="27550">MAGAADAATTLVGRVLAGRSGALANRLDLAGIRTKPQDFAFLIGVLAVAVLAATLLLGAGWLSVIAAAASPVVAMLFLNIRIARRRDAFATQLDGTLQLLASSLRAGYSTMQALGSVAQQSEEPSASELARIVNEARIGRPVVAALEEAADRMASEDFHWTAQAIAINREVGGSLAETLDGVAHTIRERGQIRRQVKTLSSEGRLSAVILMALPFGVAGFLMIINPAYLAPLFASGLGIAMLAGGAVLMVVGGIWLYKTVEIKF</sequence>
<accession>A0A1H1S4B6</accession>
<evidence type="ECO:0000256" key="3">
    <source>
        <dbReference type="ARBA" id="ARBA00022692"/>
    </source>
</evidence>
<dbReference type="AlphaFoldDB" id="A0A1H1S4B6"/>
<evidence type="ECO:0000256" key="5">
    <source>
        <dbReference type="ARBA" id="ARBA00023136"/>
    </source>
</evidence>
<evidence type="ECO:0000313" key="8">
    <source>
        <dbReference type="EMBL" id="SDS42842.1"/>
    </source>
</evidence>
<dbReference type="PANTHER" id="PTHR35007:SF1">
    <property type="entry name" value="PILUS ASSEMBLY PROTEIN"/>
    <property type="match status" value="1"/>
</dbReference>
<gene>
    <name evidence="8" type="ORF">SAMN04489719_2298</name>
</gene>
<proteinExistence type="predicted"/>
<protein>
    <submittedName>
        <fullName evidence="8">Tight adherence protein B</fullName>
    </submittedName>
</protein>
<evidence type="ECO:0000259" key="7">
    <source>
        <dbReference type="Pfam" id="PF00482"/>
    </source>
</evidence>
<keyword evidence="5 6" id="KW-0472">Membrane</keyword>
<reference evidence="9" key="1">
    <citation type="submission" date="2016-10" db="EMBL/GenBank/DDBJ databases">
        <authorList>
            <person name="Varghese N."/>
            <person name="Submissions S."/>
        </authorList>
    </citation>
    <scope>NUCLEOTIDE SEQUENCE [LARGE SCALE GENOMIC DNA]</scope>
    <source>
        <strain evidence="9">DSM 22965</strain>
    </source>
</reference>
<dbReference type="InterPro" id="IPR018076">
    <property type="entry name" value="T2SS_GspF_dom"/>
</dbReference>
<evidence type="ECO:0000256" key="2">
    <source>
        <dbReference type="ARBA" id="ARBA00022475"/>
    </source>
</evidence>
<evidence type="ECO:0000256" key="6">
    <source>
        <dbReference type="SAM" id="Phobius"/>
    </source>
</evidence>
<dbReference type="Proteomes" id="UP000199649">
    <property type="component" value="Chromosome I"/>
</dbReference>
<organism evidence="8 9">
    <name type="scientific">Agrococcus carbonis</name>
    <dbReference type="NCBI Taxonomy" id="684552"/>
    <lineage>
        <taxon>Bacteria</taxon>
        <taxon>Bacillati</taxon>
        <taxon>Actinomycetota</taxon>
        <taxon>Actinomycetes</taxon>
        <taxon>Micrococcales</taxon>
        <taxon>Microbacteriaceae</taxon>
        <taxon>Agrococcus</taxon>
    </lineage>
</organism>
<dbReference type="GO" id="GO:0005886">
    <property type="term" value="C:plasma membrane"/>
    <property type="evidence" value="ECO:0007669"/>
    <property type="project" value="UniProtKB-SubCell"/>
</dbReference>
<feature type="domain" description="Type II secretion system protein GspF" evidence="7">
    <location>
        <begin position="97"/>
        <end position="222"/>
    </location>
</feature>
<dbReference type="Gene3D" id="1.20.81.30">
    <property type="entry name" value="Type II secretion system (T2SS), domain F"/>
    <property type="match status" value="1"/>
</dbReference>
<keyword evidence="9" id="KW-1185">Reference proteome</keyword>
<feature type="transmembrane region" description="Helical" evidence="6">
    <location>
        <begin position="230"/>
        <end position="257"/>
    </location>
</feature>
<keyword evidence="4 6" id="KW-1133">Transmembrane helix</keyword>
<name>A0A1H1S4B6_9MICO</name>